<keyword evidence="6 7" id="KW-0413">Isomerase</keyword>
<reference evidence="9 10" key="1">
    <citation type="submission" date="2016-10" db="EMBL/GenBank/DDBJ databases">
        <authorList>
            <person name="de Groot N.N."/>
        </authorList>
    </citation>
    <scope>NUCLEOTIDE SEQUENCE [LARGE SCALE GENOMIC DNA]</scope>
    <source>
        <strain evidence="9 10">DSM 19706</strain>
    </source>
</reference>
<dbReference type="InterPro" id="IPR046357">
    <property type="entry name" value="PPIase_dom_sf"/>
</dbReference>
<evidence type="ECO:0000256" key="4">
    <source>
        <dbReference type="ARBA" id="ARBA00023110"/>
    </source>
</evidence>
<evidence type="ECO:0000259" key="8">
    <source>
        <dbReference type="PROSITE" id="PS50198"/>
    </source>
</evidence>
<feature type="signal peptide" evidence="7">
    <location>
        <begin position="1"/>
        <end position="22"/>
    </location>
</feature>
<gene>
    <name evidence="7" type="primary">surA</name>
    <name evidence="9" type="ORF">SAMN05660429_02228</name>
</gene>
<keyword evidence="2 7" id="KW-0677">Repeat</keyword>
<feature type="domain" description="PpiC" evidence="8">
    <location>
        <begin position="285"/>
        <end position="384"/>
    </location>
</feature>
<keyword evidence="5 7" id="KW-0143">Chaperone</keyword>
<dbReference type="STRING" id="349064.SAMN05660429_02228"/>
<dbReference type="InterPro" id="IPR015391">
    <property type="entry name" value="SurA_N"/>
</dbReference>
<comment type="domain">
    <text evidence="7">The PPIase activity resides only in the second parvulin domain. The N-terminal region and the C-terminal tail are necessary and sufficient for the chaperone activity of SurA. The PPIase activity is dispensable for SurA to function as a chaperone. The N-terminal region and the C-terminal tail are also required for porin recognition.</text>
</comment>
<accession>A0A1I0FWF5</accession>
<dbReference type="GO" id="GO:0042277">
    <property type="term" value="F:peptide binding"/>
    <property type="evidence" value="ECO:0007669"/>
    <property type="project" value="InterPro"/>
</dbReference>
<dbReference type="EC" id="5.2.1.8" evidence="7"/>
<comment type="function">
    <text evidence="7">Chaperone involved in the correct folding and assembly of outer membrane proteins. Recognizes specific patterns of aromatic residues and the orientation of their side chains, which are found more frequently in integral outer membrane proteins. May act in both early periplasmic and late outer membrane-associated steps of protein maturation.</text>
</comment>
<evidence type="ECO:0000256" key="3">
    <source>
        <dbReference type="ARBA" id="ARBA00022764"/>
    </source>
</evidence>
<dbReference type="HAMAP" id="MF_01183">
    <property type="entry name" value="Chaperone_SurA"/>
    <property type="match status" value="1"/>
</dbReference>
<dbReference type="GO" id="GO:0003755">
    <property type="term" value="F:peptidyl-prolyl cis-trans isomerase activity"/>
    <property type="evidence" value="ECO:0007669"/>
    <property type="project" value="UniProtKB-UniRule"/>
</dbReference>
<dbReference type="InterPro" id="IPR027304">
    <property type="entry name" value="Trigger_fact/SurA_dom_sf"/>
</dbReference>
<evidence type="ECO:0000256" key="1">
    <source>
        <dbReference type="ARBA" id="ARBA00022729"/>
    </source>
</evidence>
<feature type="chain" id="PRO_5011800244" description="Chaperone SurA" evidence="7">
    <location>
        <begin position="23"/>
        <end position="432"/>
    </location>
</feature>
<evidence type="ECO:0000256" key="7">
    <source>
        <dbReference type="HAMAP-Rule" id="MF_01183"/>
    </source>
</evidence>
<dbReference type="AlphaFoldDB" id="A0A1I0FWF5"/>
<dbReference type="InterPro" id="IPR000297">
    <property type="entry name" value="PPIase_PpiC"/>
</dbReference>
<keyword evidence="1 7" id="KW-0732">Signal</keyword>
<dbReference type="Pfam" id="PF00639">
    <property type="entry name" value="Rotamase"/>
    <property type="match status" value="2"/>
</dbReference>
<dbReference type="GO" id="GO:0050821">
    <property type="term" value="P:protein stabilization"/>
    <property type="evidence" value="ECO:0007669"/>
    <property type="project" value="InterPro"/>
</dbReference>
<dbReference type="RefSeq" id="WP_093330288.1">
    <property type="nucleotide sequence ID" value="NZ_AP027363.1"/>
</dbReference>
<dbReference type="Gene3D" id="3.10.50.40">
    <property type="match status" value="2"/>
</dbReference>
<protein>
    <recommendedName>
        <fullName evidence="7">Chaperone SurA</fullName>
    </recommendedName>
    <alternativeName>
        <fullName evidence="7">Peptidyl-prolyl cis-trans isomerase SurA</fullName>
        <shortName evidence="7">PPIase SurA</shortName>
        <ecNumber evidence="7">5.2.1.8</ecNumber>
    </alternativeName>
    <alternativeName>
        <fullName evidence="7">Rotamase SurA</fullName>
    </alternativeName>
</protein>
<name>A0A1I0FWF5_THASX</name>
<dbReference type="PROSITE" id="PS50198">
    <property type="entry name" value="PPIC_PPIASE_2"/>
    <property type="match status" value="2"/>
</dbReference>
<dbReference type="PANTHER" id="PTHR47637">
    <property type="entry name" value="CHAPERONE SURA"/>
    <property type="match status" value="1"/>
</dbReference>
<dbReference type="NCBIfam" id="NF008038">
    <property type="entry name" value="PRK10770.1"/>
    <property type="match status" value="1"/>
</dbReference>
<dbReference type="InterPro" id="IPR023034">
    <property type="entry name" value="PPIase_SurA"/>
</dbReference>
<comment type="subcellular location">
    <subcellularLocation>
        <location evidence="7">Periplasm</location>
    </subcellularLocation>
    <text evidence="7">Is capable of associating with the outer membrane.</text>
</comment>
<organism evidence="9 10">
    <name type="scientific">Thalassotalea agarivorans</name>
    <name type="common">Thalassomonas agarivorans</name>
    <dbReference type="NCBI Taxonomy" id="349064"/>
    <lineage>
        <taxon>Bacteria</taxon>
        <taxon>Pseudomonadati</taxon>
        <taxon>Pseudomonadota</taxon>
        <taxon>Gammaproteobacteria</taxon>
        <taxon>Alteromonadales</taxon>
        <taxon>Colwelliaceae</taxon>
        <taxon>Thalassotalea</taxon>
    </lineage>
</organism>
<dbReference type="GO" id="GO:0043165">
    <property type="term" value="P:Gram-negative-bacterium-type cell outer membrane assembly"/>
    <property type="evidence" value="ECO:0007669"/>
    <property type="project" value="InterPro"/>
</dbReference>
<dbReference type="GO" id="GO:0051082">
    <property type="term" value="F:unfolded protein binding"/>
    <property type="evidence" value="ECO:0007669"/>
    <property type="project" value="UniProtKB-UniRule"/>
</dbReference>
<keyword evidence="4 7" id="KW-0697">Rotamase</keyword>
<evidence type="ECO:0000256" key="5">
    <source>
        <dbReference type="ARBA" id="ARBA00023186"/>
    </source>
</evidence>
<dbReference type="PANTHER" id="PTHR47637:SF1">
    <property type="entry name" value="CHAPERONE SURA"/>
    <property type="match status" value="1"/>
</dbReference>
<dbReference type="OrthoDB" id="14196at2"/>
<sequence precursor="true">MKKSLKLITLATTLYVSLLSLAQAKLEEIDRVAAIVNSGVVLESEVQDLVNNIKLQAQKDNQALPSDRVLRTQVVDKLINDSLMTQLGERMGVKVSDAQLDETLTNMARESGMTLEQMQVSINDSGANYETYRESVRTELIAGEVRRASVRRRIYISPQEVDNLIEAMKEQSANSEEYRLGHILIEFPAKATQEDMNNAKVRADKTIELLNKGSDFAKIAITASSDANALNGGDMGWKAITELPSLFSEVIEGKDKGEIIGPIRTGLGYSIIKILDIRGRQITEIEEVDSRHILIKPSIILSEAKAEQTLIDIREKIVSGEATFGEMAKEHSEGPTGVKGGELGWAEPSNYDPAFSEALAKLQIGEVSQPFRSSFGWHIAELTGRRNIDATTQMNTNRAYQMIFNRKFGIESARWLKETRDEAYIEIYDVEE</sequence>
<evidence type="ECO:0000313" key="9">
    <source>
        <dbReference type="EMBL" id="SET61913.1"/>
    </source>
</evidence>
<evidence type="ECO:0000313" key="10">
    <source>
        <dbReference type="Proteomes" id="UP000199308"/>
    </source>
</evidence>
<dbReference type="GO" id="GO:0006457">
    <property type="term" value="P:protein folding"/>
    <property type="evidence" value="ECO:0007669"/>
    <property type="project" value="UniProtKB-UniRule"/>
</dbReference>
<keyword evidence="3 7" id="KW-0574">Periplasm</keyword>
<dbReference type="SUPFAM" id="SSF54534">
    <property type="entry name" value="FKBP-like"/>
    <property type="match status" value="2"/>
</dbReference>
<dbReference type="Proteomes" id="UP000199308">
    <property type="component" value="Unassembled WGS sequence"/>
</dbReference>
<proteinExistence type="inferred from homology"/>
<dbReference type="SUPFAM" id="SSF109998">
    <property type="entry name" value="Triger factor/SurA peptide-binding domain-like"/>
    <property type="match status" value="1"/>
</dbReference>
<evidence type="ECO:0000256" key="6">
    <source>
        <dbReference type="ARBA" id="ARBA00023235"/>
    </source>
</evidence>
<feature type="domain" description="PpiC" evidence="8">
    <location>
        <begin position="175"/>
        <end position="276"/>
    </location>
</feature>
<evidence type="ECO:0000256" key="2">
    <source>
        <dbReference type="ARBA" id="ARBA00022737"/>
    </source>
</evidence>
<dbReference type="EMBL" id="FOHK01000010">
    <property type="protein sequence ID" value="SET61913.1"/>
    <property type="molecule type" value="Genomic_DNA"/>
</dbReference>
<keyword evidence="10" id="KW-1185">Reference proteome</keyword>
<dbReference type="Pfam" id="PF09312">
    <property type="entry name" value="SurA_N"/>
    <property type="match status" value="1"/>
</dbReference>
<dbReference type="Gene3D" id="1.10.4030.10">
    <property type="entry name" value="Porin chaperone SurA, peptide-binding domain"/>
    <property type="match status" value="1"/>
</dbReference>
<dbReference type="GO" id="GO:0030288">
    <property type="term" value="C:outer membrane-bounded periplasmic space"/>
    <property type="evidence" value="ECO:0007669"/>
    <property type="project" value="InterPro"/>
</dbReference>
<comment type="catalytic activity">
    <reaction evidence="7">
        <text>[protein]-peptidylproline (omega=180) = [protein]-peptidylproline (omega=0)</text>
        <dbReference type="Rhea" id="RHEA:16237"/>
        <dbReference type="Rhea" id="RHEA-COMP:10747"/>
        <dbReference type="Rhea" id="RHEA-COMP:10748"/>
        <dbReference type="ChEBI" id="CHEBI:83833"/>
        <dbReference type="ChEBI" id="CHEBI:83834"/>
        <dbReference type="EC" id="5.2.1.8"/>
    </reaction>
</comment>
<dbReference type="InterPro" id="IPR050280">
    <property type="entry name" value="OMP_Chaperone_SurA"/>
</dbReference>